<reference evidence="8" key="1">
    <citation type="journal article" date="2014" name="Int. J. Syst. Evol. Microbiol.">
        <title>Complete genome sequence of Corynebacterium casei LMG S-19264T (=DSM 44701T), isolated from a smear-ripened cheese.</title>
        <authorList>
            <consortium name="US DOE Joint Genome Institute (JGI-PGF)"/>
            <person name="Walter F."/>
            <person name="Albersmeier A."/>
            <person name="Kalinowski J."/>
            <person name="Ruckert C."/>
        </authorList>
    </citation>
    <scope>NUCLEOTIDE SEQUENCE</scope>
    <source>
        <strain evidence="8">JCM 12862</strain>
    </source>
</reference>
<dbReference type="RefSeq" id="WP_188654749.1">
    <property type="nucleotide sequence ID" value="NZ_BMNR01000009.1"/>
</dbReference>
<dbReference type="Pfam" id="PF00701">
    <property type="entry name" value="DHDPS"/>
    <property type="match status" value="1"/>
</dbReference>
<evidence type="ECO:0000256" key="5">
    <source>
        <dbReference type="PIRNR" id="PIRNR001365"/>
    </source>
</evidence>
<feature type="active site" description="Schiff-base intermediate with substrate" evidence="6">
    <location>
        <position position="165"/>
    </location>
</feature>
<dbReference type="PANTHER" id="PTHR12128:SF21">
    <property type="entry name" value="N-ACETYLNEURAMINATE LYASE"/>
    <property type="match status" value="1"/>
</dbReference>
<keyword evidence="3 5" id="KW-0456">Lyase</keyword>
<gene>
    <name evidence="8" type="ORF">GCM10007962_30520</name>
</gene>
<dbReference type="InterPro" id="IPR002220">
    <property type="entry name" value="DapA-like"/>
</dbReference>
<keyword evidence="2" id="KW-0963">Cytoplasm</keyword>
<evidence type="ECO:0000256" key="7">
    <source>
        <dbReference type="PIRSR" id="PIRSR001365-2"/>
    </source>
</evidence>
<dbReference type="PRINTS" id="PR00146">
    <property type="entry name" value="DHPICSNTHASE"/>
</dbReference>
<evidence type="ECO:0000313" key="9">
    <source>
        <dbReference type="Proteomes" id="UP000612329"/>
    </source>
</evidence>
<dbReference type="AlphaFoldDB" id="A0A8J3BPK1"/>
<keyword evidence="4" id="KW-0119">Carbohydrate metabolism</keyword>
<feature type="active site" description="Proton donor/acceptor" evidence="6">
    <location>
        <position position="135"/>
    </location>
</feature>
<dbReference type="SMART" id="SM01130">
    <property type="entry name" value="DHDPS"/>
    <property type="match status" value="1"/>
</dbReference>
<dbReference type="PANTHER" id="PTHR12128">
    <property type="entry name" value="DIHYDRODIPICOLINATE SYNTHASE"/>
    <property type="match status" value="1"/>
</dbReference>
<comment type="similarity">
    <text evidence="5">Belongs to the DapA family.</text>
</comment>
<comment type="caution">
    <text evidence="8">The sequence shown here is derived from an EMBL/GenBank/DDBJ whole genome shotgun (WGS) entry which is preliminary data.</text>
</comment>
<name>A0A8J3BPK1_9FLAO</name>
<dbReference type="InterPro" id="IPR013785">
    <property type="entry name" value="Aldolase_TIM"/>
</dbReference>
<dbReference type="Gene3D" id="3.20.20.70">
    <property type="entry name" value="Aldolase class I"/>
    <property type="match status" value="1"/>
</dbReference>
<protein>
    <submittedName>
        <fullName evidence="8">N-acetylneuraminate lyase</fullName>
    </submittedName>
</protein>
<evidence type="ECO:0000256" key="4">
    <source>
        <dbReference type="ARBA" id="ARBA00023277"/>
    </source>
</evidence>
<feature type="binding site" evidence="7">
    <location>
        <position position="46"/>
    </location>
    <ligand>
        <name>pyruvate</name>
        <dbReference type="ChEBI" id="CHEBI:15361"/>
    </ligand>
</feature>
<reference evidence="8" key="2">
    <citation type="submission" date="2020-09" db="EMBL/GenBank/DDBJ databases">
        <authorList>
            <person name="Sun Q."/>
            <person name="Ohkuma M."/>
        </authorList>
    </citation>
    <scope>NUCLEOTIDE SEQUENCE</scope>
    <source>
        <strain evidence="8">JCM 12862</strain>
    </source>
</reference>
<dbReference type="EMBL" id="BMNR01000009">
    <property type="protein sequence ID" value="GGK33968.1"/>
    <property type="molecule type" value="Genomic_DNA"/>
</dbReference>
<proteinExistence type="inferred from homology"/>
<evidence type="ECO:0000256" key="2">
    <source>
        <dbReference type="ARBA" id="ARBA00022490"/>
    </source>
</evidence>
<dbReference type="SUPFAM" id="SSF51569">
    <property type="entry name" value="Aldolase"/>
    <property type="match status" value="1"/>
</dbReference>
<keyword evidence="9" id="KW-1185">Reference proteome</keyword>
<dbReference type="Proteomes" id="UP000612329">
    <property type="component" value="Unassembled WGS sequence"/>
</dbReference>
<comment type="subcellular location">
    <subcellularLocation>
        <location evidence="1">Cytoplasm</location>
    </subcellularLocation>
</comment>
<evidence type="ECO:0000256" key="6">
    <source>
        <dbReference type="PIRSR" id="PIRSR001365-1"/>
    </source>
</evidence>
<accession>A0A8J3BPK1</accession>
<feature type="binding site" evidence="7">
    <location>
        <position position="207"/>
    </location>
    <ligand>
        <name>pyruvate</name>
        <dbReference type="ChEBI" id="CHEBI:15361"/>
    </ligand>
</feature>
<dbReference type="GO" id="GO:0016829">
    <property type="term" value="F:lyase activity"/>
    <property type="evidence" value="ECO:0007669"/>
    <property type="project" value="UniProtKB-KW"/>
</dbReference>
<evidence type="ECO:0000313" key="8">
    <source>
        <dbReference type="EMBL" id="GGK33968.1"/>
    </source>
</evidence>
<organism evidence="8 9">
    <name type="scientific">Yeosuana aromativorans</name>
    <dbReference type="NCBI Taxonomy" id="288019"/>
    <lineage>
        <taxon>Bacteria</taxon>
        <taxon>Pseudomonadati</taxon>
        <taxon>Bacteroidota</taxon>
        <taxon>Flavobacteriia</taxon>
        <taxon>Flavobacteriales</taxon>
        <taxon>Flavobacteriaceae</taxon>
        <taxon>Yeosuana</taxon>
    </lineage>
</organism>
<evidence type="ECO:0000256" key="1">
    <source>
        <dbReference type="ARBA" id="ARBA00004496"/>
    </source>
</evidence>
<dbReference type="PIRSF" id="PIRSF001365">
    <property type="entry name" value="DHDPS"/>
    <property type="match status" value="1"/>
</dbReference>
<sequence>MEIKNLIAATYAPLKEDGSLNLGIIKEYGFFLKSNKVAGAFVNGSTGDFASLTPDERKLIIDAWAADKPSNFALINHVGDISLKTAKDLASHCADKVDAIATLSPFYFKPRSLQQLVDYCTEVAMCAPNLPFYYYHIPVLTGAHYSMEDFLELAENQIPNLAGIKFTNNDVLGFKHSKNFNNNKYNILYGVDEMFLSSLPYEATGWVGSTYNHLAPLYYKIKYAFENGNISLAAQLMDKSVQFIELLDGRGGFNGAGKSFMKILGIDCGPSRFPHKTFSNEELVEIKGALKKLGIMSYTNRL</sequence>
<evidence type="ECO:0000256" key="3">
    <source>
        <dbReference type="ARBA" id="ARBA00023239"/>
    </source>
</evidence>
<dbReference type="GO" id="GO:0005737">
    <property type="term" value="C:cytoplasm"/>
    <property type="evidence" value="ECO:0007669"/>
    <property type="project" value="UniProtKB-SubCell"/>
</dbReference>